<feature type="transmembrane region" description="Helical" evidence="1">
    <location>
        <begin position="176"/>
        <end position="196"/>
    </location>
</feature>
<feature type="transmembrane region" description="Helical" evidence="1">
    <location>
        <begin position="106"/>
        <end position="128"/>
    </location>
</feature>
<feature type="transmembrane region" description="Helical" evidence="1">
    <location>
        <begin position="148"/>
        <end position="164"/>
    </location>
</feature>
<feature type="transmembrane region" description="Helical" evidence="1">
    <location>
        <begin position="208"/>
        <end position="227"/>
    </location>
</feature>
<dbReference type="Proteomes" id="UP000321820">
    <property type="component" value="Chromosome"/>
</dbReference>
<reference evidence="2 3" key="1">
    <citation type="submission" date="2019-08" db="EMBL/GenBank/DDBJ databases">
        <title>Complete genome sequence of Terriglobus albidus strain ORNL.</title>
        <authorList>
            <person name="Podar M."/>
        </authorList>
    </citation>
    <scope>NUCLEOTIDE SEQUENCE [LARGE SCALE GENOMIC DNA]</scope>
    <source>
        <strain evidence="2 3">ORNL</strain>
    </source>
</reference>
<dbReference type="OrthoDB" id="110048at2"/>
<name>A0A5B9EL11_9BACT</name>
<dbReference type="KEGG" id="talb:FTW19_25585"/>
<sequence>MNAKSIIQLLEYIDPFLCLITIGALFRAKQVRAFFSLFLLLSTKVIADSVALLIFFLLARGVDKHVAYPIYFYTYWTAYALEAILSILVIYSIFKLAMEPLKGLQSLGLLVFRWAAAISIAVAIGMAFGPHMTSTKFIINAANQLQRTQSILTLCLLLFVCFAIRPMGLSHRSRIFGVSLGLGILSTVELVSSAWLTNMTTMYMTFSVVRGAAISIAFGIWAAYFFIPEPQRRMIVLPTTSPFLKWNQVSLALGHDPGYVVVGSSSPDLFAPAELEIMRRAAEKTVPVAALN</sequence>
<keyword evidence="1" id="KW-1133">Transmembrane helix</keyword>
<accession>A0A5B9EL11</accession>
<proteinExistence type="predicted"/>
<feature type="transmembrane region" description="Helical" evidence="1">
    <location>
        <begin position="70"/>
        <end position="94"/>
    </location>
</feature>
<organism evidence="2 3">
    <name type="scientific">Terriglobus albidus</name>
    <dbReference type="NCBI Taxonomy" id="1592106"/>
    <lineage>
        <taxon>Bacteria</taxon>
        <taxon>Pseudomonadati</taxon>
        <taxon>Acidobacteriota</taxon>
        <taxon>Terriglobia</taxon>
        <taxon>Terriglobales</taxon>
        <taxon>Acidobacteriaceae</taxon>
        <taxon>Terriglobus</taxon>
    </lineage>
</organism>
<dbReference type="AlphaFoldDB" id="A0A5B9EL11"/>
<feature type="transmembrane region" description="Helical" evidence="1">
    <location>
        <begin position="6"/>
        <end position="26"/>
    </location>
</feature>
<gene>
    <name evidence="2" type="ORF">FTW19_25585</name>
</gene>
<feature type="transmembrane region" description="Helical" evidence="1">
    <location>
        <begin position="33"/>
        <end position="58"/>
    </location>
</feature>
<evidence type="ECO:0000313" key="3">
    <source>
        <dbReference type="Proteomes" id="UP000321820"/>
    </source>
</evidence>
<evidence type="ECO:0000256" key="1">
    <source>
        <dbReference type="SAM" id="Phobius"/>
    </source>
</evidence>
<keyword evidence="1" id="KW-0812">Transmembrane</keyword>
<dbReference type="EMBL" id="CP042806">
    <property type="protein sequence ID" value="QEE31081.1"/>
    <property type="molecule type" value="Genomic_DNA"/>
</dbReference>
<evidence type="ECO:0000313" key="2">
    <source>
        <dbReference type="EMBL" id="QEE31081.1"/>
    </source>
</evidence>
<dbReference type="RefSeq" id="WP_147650375.1">
    <property type="nucleotide sequence ID" value="NZ_CP042806.1"/>
</dbReference>
<keyword evidence="3" id="KW-1185">Reference proteome</keyword>
<keyword evidence="1" id="KW-0472">Membrane</keyword>
<protein>
    <submittedName>
        <fullName evidence="2">Uncharacterized protein</fullName>
    </submittedName>
</protein>